<name>X1T2S9_9ZZZZ</name>
<organism evidence="1">
    <name type="scientific">marine sediment metagenome</name>
    <dbReference type="NCBI Taxonomy" id="412755"/>
    <lineage>
        <taxon>unclassified sequences</taxon>
        <taxon>metagenomes</taxon>
        <taxon>ecological metagenomes</taxon>
    </lineage>
</organism>
<comment type="caution">
    <text evidence="1">The sequence shown here is derived from an EMBL/GenBank/DDBJ whole genome shotgun (WGS) entry which is preliminary data.</text>
</comment>
<dbReference type="AlphaFoldDB" id="X1T2S9"/>
<reference evidence="1" key="1">
    <citation type="journal article" date="2014" name="Front. Microbiol.">
        <title>High frequency of phylogenetically diverse reductive dehalogenase-homologous genes in deep subseafloor sedimentary metagenomes.</title>
        <authorList>
            <person name="Kawai M."/>
            <person name="Futagami T."/>
            <person name="Toyoda A."/>
            <person name="Takaki Y."/>
            <person name="Nishi S."/>
            <person name="Hori S."/>
            <person name="Arai W."/>
            <person name="Tsubouchi T."/>
            <person name="Morono Y."/>
            <person name="Uchiyama I."/>
            <person name="Ito T."/>
            <person name="Fujiyama A."/>
            <person name="Inagaki F."/>
            <person name="Takami H."/>
        </authorList>
    </citation>
    <scope>NUCLEOTIDE SEQUENCE</scope>
    <source>
        <strain evidence="1">Expedition CK06-06</strain>
    </source>
</reference>
<protein>
    <submittedName>
        <fullName evidence="1">Uncharacterized protein</fullName>
    </submittedName>
</protein>
<accession>X1T2S9</accession>
<proteinExistence type="predicted"/>
<sequence>MLQGKCKKCDNLIKIRQGKLSREEIIELLKKRQGFECPGHHVEMSSPYPHFWNIDEWEEAEDPPVVSEGEWLKEMRKKHKEVLNCEEFYGLDVLAFYFYPLLFCFL</sequence>
<gene>
    <name evidence="1" type="ORF">S12H4_26365</name>
</gene>
<dbReference type="EMBL" id="BARW01014950">
    <property type="protein sequence ID" value="GAI81920.1"/>
    <property type="molecule type" value="Genomic_DNA"/>
</dbReference>
<evidence type="ECO:0000313" key="1">
    <source>
        <dbReference type="EMBL" id="GAI81920.1"/>
    </source>
</evidence>